<reference evidence="5 6" key="1">
    <citation type="submission" date="2020-01" db="EMBL/GenBank/DDBJ databases">
        <title>Identification and distribution of gene clusters putatively required for synthesis of sphingolipid metabolism inhibitors in phylogenetically diverse species of the filamentous fungus Fusarium.</title>
        <authorList>
            <person name="Kim H.-S."/>
            <person name="Busman M."/>
            <person name="Brown D.W."/>
            <person name="Divon H."/>
            <person name="Uhlig S."/>
            <person name="Proctor R.H."/>
        </authorList>
    </citation>
    <scope>NUCLEOTIDE SEQUENCE [LARGE SCALE GENOMIC DNA]</scope>
    <source>
        <strain evidence="5 6">NRRL 20459</strain>
    </source>
</reference>
<protein>
    <submittedName>
        <fullName evidence="5">Ankyrin repeat</fullName>
    </submittedName>
</protein>
<dbReference type="InterPro" id="IPR036770">
    <property type="entry name" value="Ankyrin_rpt-contain_sf"/>
</dbReference>
<dbReference type="AlphaFoldDB" id="A0A8H4PAY5"/>
<dbReference type="PANTHER" id="PTHR24171">
    <property type="entry name" value="ANKYRIN REPEAT DOMAIN-CONTAINING PROTEIN 39-RELATED"/>
    <property type="match status" value="1"/>
</dbReference>
<dbReference type="Pfam" id="PF24521">
    <property type="entry name" value="Ank_KRIT1"/>
    <property type="match status" value="1"/>
</dbReference>
<keyword evidence="1" id="KW-0677">Repeat</keyword>
<evidence type="ECO:0000256" key="1">
    <source>
        <dbReference type="ARBA" id="ARBA00022737"/>
    </source>
</evidence>
<dbReference type="Pfam" id="PF12796">
    <property type="entry name" value="Ank_2"/>
    <property type="match status" value="1"/>
</dbReference>
<name>A0A8H4PAY5_9HYPO</name>
<feature type="repeat" description="ANK" evidence="3">
    <location>
        <begin position="63"/>
        <end position="95"/>
    </location>
</feature>
<dbReference type="PROSITE" id="PS50297">
    <property type="entry name" value="ANK_REP_REGION"/>
    <property type="match status" value="2"/>
</dbReference>
<dbReference type="SMART" id="SM00248">
    <property type="entry name" value="ANK"/>
    <property type="match status" value="3"/>
</dbReference>
<feature type="domain" description="KRIT1 ARM-repeats" evidence="4">
    <location>
        <begin position="143"/>
        <end position="275"/>
    </location>
</feature>
<evidence type="ECO:0000259" key="4">
    <source>
        <dbReference type="Pfam" id="PF24521"/>
    </source>
</evidence>
<evidence type="ECO:0000313" key="6">
    <source>
        <dbReference type="Proteomes" id="UP000554235"/>
    </source>
</evidence>
<dbReference type="InterPro" id="IPR056485">
    <property type="entry name" value="ARM_KRIT1"/>
</dbReference>
<dbReference type="PROSITE" id="PS50088">
    <property type="entry name" value="ANK_REPEAT"/>
    <property type="match status" value="2"/>
</dbReference>
<dbReference type="Gene3D" id="1.25.40.20">
    <property type="entry name" value="Ankyrin repeat-containing domain"/>
    <property type="match status" value="1"/>
</dbReference>
<sequence length="287" mass="31781">MTQAYPNEDHEFVEKELLVQPEERSNINDTGYTSLHTAVISGNASLVQTLLGGGCDLDARDRNWNTPLHLAVMRDNVNIVERLLDAGANPELVNHHGDFPHDLARRNLQNGYEIMSALTFATAWLNSKLERFGDNSHIEPSSTDFQQLRDAIEIREGETIQKIMTVIRPVDYPKGMVAAALGGHVGVLEWLLEQGANPDPIPIPDASPLVATPILAAIGGREAYIVQRLLDFSHDGRFDPTRMAAGVSYSELAWQRQGPHCEVEVRLLKLAQDAWSKMGTRSKGAWS</sequence>
<accession>A0A8H4PAY5</accession>
<dbReference type="OrthoDB" id="366390at2759"/>
<keyword evidence="2 3" id="KW-0040">ANK repeat</keyword>
<dbReference type="SUPFAM" id="SSF48403">
    <property type="entry name" value="Ankyrin repeat"/>
    <property type="match status" value="1"/>
</dbReference>
<proteinExistence type="predicted"/>
<feature type="repeat" description="ANK" evidence="3">
    <location>
        <begin position="30"/>
        <end position="62"/>
    </location>
</feature>
<comment type="caution">
    <text evidence="5">The sequence shown here is derived from an EMBL/GenBank/DDBJ whole genome shotgun (WGS) entry which is preliminary data.</text>
</comment>
<evidence type="ECO:0000256" key="3">
    <source>
        <dbReference type="PROSITE-ProRule" id="PRU00023"/>
    </source>
</evidence>
<keyword evidence="6" id="KW-1185">Reference proteome</keyword>
<evidence type="ECO:0000256" key="2">
    <source>
        <dbReference type="ARBA" id="ARBA00023043"/>
    </source>
</evidence>
<dbReference type="InterPro" id="IPR002110">
    <property type="entry name" value="Ankyrin_rpt"/>
</dbReference>
<gene>
    <name evidence="5" type="ORF">FALBO_7340</name>
</gene>
<dbReference type="Proteomes" id="UP000554235">
    <property type="component" value="Unassembled WGS sequence"/>
</dbReference>
<organism evidence="5 6">
    <name type="scientific">Fusarium albosuccineum</name>
    <dbReference type="NCBI Taxonomy" id="1237068"/>
    <lineage>
        <taxon>Eukaryota</taxon>
        <taxon>Fungi</taxon>
        <taxon>Dikarya</taxon>
        <taxon>Ascomycota</taxon>
        <taxon>Pezizomycotina</taxon>
        <taxon>Sordariomycetes</taxon>
        <taxon>Hypocreomycetidae</taxon>
        <taxon>Hypocreales</taxon>
        <taxon>Nectriaceae</taxon>
        <taxon>Fusarium</taxon>
        <taxon>Fusarium decemcellulare species complex</taxon>
    </lineage>
</organism>
<dbReference type="EMBL" id="JAADYS010000974">
    <property type="protein sequence ID" value="KAF4465810.1"/>
    <property type="molecule type" value="Genomic_DNA"/>
</dbReference>
<evidence type="ECO:0000313" key="5">
    <source>
        <dbReference type="EMBL" id="KAF4465810.1"/>
    </source>
</evidence>